<gene>
    <name evidence="2" type="ORF">GOODEAATRI_021260</name>
</gene>
<feature type="compositionally biased region" description="Polar residues" evidence="1">
    <location>
        <begin position="214"/>
        <end position="241"/>
    </location>
</feature>
<dbReference type="EMBL" id="JAHRIO010082020">
    <property type="protein sequence ID" value="MEQ2185730.1"/>
    <property type="molecule type" value="Genomic_DNA"/>
</dbReference>
<feature type="compositionally biased region" description="Low complexity" evidence="1">
    <location>
        <begin position="201"/>
        <end position="213"/>
    </location>
</feature>
<feature type="compositionally biased region" description="Polar residues" evidence="1">
    <location>
        <begin position="190"/>
        <end position="199"/>
    </location>
</feature>
<name>A0ABV0PQG0_9TELE</name>
<evidence type="ECO:0000313" key="3">
    <source>
        <dbReference type="Proteomes" id="UP001476798"/>
    </source>
</evidence>
<sequence length="278" mass="29602">MGNPIRAFTPPLGATPAGIGKSPSPVQRIDPHTGASILYVPAVYGGNMVMSMPLPVGYQNRFAVDPRIMSHPAAVAYNLNLLQPQNRGSPIPYSGVTHPSPLGMAQPSPEKDLQADLARNDSQADGLVGFPNALLHRKEPSATQRSLNYHLAPPSPAFPPHPASGRTFPQQYPVPRLPYRVNQPPHPGMPQQNQQQLSPAFTGGSHSSFFSGSIPTHRSVQSPTVDGTESSGVEEMSSTLRTHMGHPGGQHPGLTQHTRVSNFGEDGQDGSMVDSLGE</sequence>
<organism evidence="2 3">
    <name type="scientific">Goodea atripinnis</name>
    <dbReference type="NCBI Taxonomy" id="208336"/>
    <lineage>
        <taxon>Eukaryota</taxon>
        <taxon>Metazoa</taxon>
        <taxon>Chordata</taxon>
        <taxon>Craniata</taxon>
        <taxon>Vertebrata</taxon>
        <taxon>Euteleostomi</taxon>
        <taxon>Actinopterygii</taxon>
        <taxon>Neopterygii</taxon>
        <taxon>Teleostei</taxon>
        <taxon>Neoteleostei</taxon>
        <taxon>Acanthomorphata</taxon>
        <taxon>Ovalentaria</taxon>
        <taxon>Atherinomorphae</taxon>
        <taxon>Cyprinodontiformes</taxon>
        <taxon>Goodeidae</taxon>
        <taxon>Goodea</taxon>
    </lineage>
</organism>
<dbReference type="Proteomes" id="UP001476798">
    <property type="component" value="Unassembled WGS sequence"/>
</dbReference>
<reference evidence="2 3" key="1">
    <citation type="submission" date="2021-06" db="EMBL/GenBank/DDBJ databases">
        <authorList>
            <person name="Palmer J.M."/>
        </authorList>
    </citation>
    <scope>NUCLEOTIDE SEQUENCE [LARGE SCALE GENOMIC DNA]</scope>
    <source>
        <strain evidence="2 3">GA_2019</strain>
        <tissue evidence="2">Muscle</tissue>
    </source>
</reference>
<proteinExistence type="predicted"/>
<accession>A0ABV0PQG0</accession>
<evidence type="ECO:0000313" key="2">
    <source>
        <dbReference type="EMBL" id="MEQ2185730.1"/>
    </source>
</evidence>
<evidence type="ECO:0000256" key="1">
    <source>
        <dbReference type="SAM" id="MobiDB-lite"/>
    </source>
</evidence>
<comment type="caution">
    <text evidence="2">The sequence shown here is derived from an EMBL/GenBank/DDBJ whole genome shotgun (WGS) entry which is preliminary data.</text>
</comment>
<feature type="region of interest" description="Disordered" evidence="1">
    <location>
        <begin position="183"/>
        <end position="278"/>
    </location>
</feature>
<feature type="region of interest" description="Disordered" evidence="1">
    <location>
        <begin position="1"/>
        <end position="24"/>
    </location>
</feature>
<keyword evidence="3" id="KW-1185">Reference proteome</keyword>
<protein>
    <submittedName>
        <fullName evidence="2">Uncharacterized protein</fullName>
    </submittedName>
</protein>